<feature type="region of interest" description="Disordered" evidence="1">
    <location>
        <begin position="1"/>
        <end position="154"/>
    </location>
</feature>
<accession>A0AAF0DQA0</accession>
<dbReference type="Proteomes" id="UP001216638">
    <property type="component" value="Chromosome 1"/>
</dbReference>
<proteinExistence type="predicted"/>
<evidence type="ECO:0000256" key="1">
    <source>
        <dbReference type="SAM" id="MobiDB-lite"/>
    </source>
</evidence>
<feature type="compositionally biased region" description="Polar residues" evidence="1">
    <location>
        <begin position="116"/>
        <end position="127"/>
    </location>
</feature>
<sequence length="172" mass="18405">MSEVDEIFAALGGKSAPVSHDKPASTKKEKKASSKRTLEETPGTSDVRAKKTKKRSKQENDKGTQSELPASNASEPVRKGGDSKDAASERSKGDAPVKNGAAVPTKPKSRAPTVVHDTSNQTRSVPSQPRPAKLDEADAAFADSRGKDRKRTEEGFRVFTEDELKLNQGGGF</sequence>
<reference evidence="2" key="1">
    <citation type="submission" date="2023-03" db="EMBL/GenBank/DDBJ databases">
        <title>Mating type loci evolution in Malassezia.</title>
        <authorList>
            <person name="Coelho M.A."/>
        </authorList>
    </citation>
    <scope>NUCLEOTIDE SEQUENCE</scope>
    <source>
        <strain evidence="2">CBS 14135</strain>
    </source>
</reference>
<name>A0AAF0DQA0_9BASI</name>
<feature type="compositionally biased region" description="Basic and acidic residues" evidence="1">
    <location>
        <begin position="144"/>
        <end position="154"/>
    </location>
</feature>
<dbReference type="AlphaFoldDB" id="A0AAF0DQA0"/>
<dbReference type="EMBL" id="CP119951">
    <property type="protein sequence ID" value="WFC93964.1"/>
    <property type="molecule type" value="Genomic_DNA"/>
</dbReference>
<feature type="compositionally biased region" description="Polar residues" evidence="1">
    <location>
        <begin position="65"/>
        <end position="74"/>
    </location>
</feature>
<gene>
    <name evidence="2" type="ORF">MBRA1_000590</name>
</gene>
<feature type="compositionally biased region" description="Basic and acidic residues" evidence="1">
    <location>
        <begin position="76"/>
        <end position="95"/>
    </location>
</feature>
<protein>
    <submittedName>
        <fullName evidence="2">Uncharacterized protein</fullName>
    </submittedName>
</protein>
<evidence type="ECO:0000313" key="3">
    <source>
        <dbReference type="Proteomes" id="UP001216638"/>
    </source>
</evidence>
<evidence type="ECO:0000313" key="2">
    <source>
        <dbReference type="EMBL" id="WFC93964.1"/>
    </source>
</evidence>
<organism evidence="2 3">
    <name type="scientific">Malassezia brasiliensis</name>
    <dbReference type="NCBI Taxonomy" id="1821822"/>
    <lineage>
        <taxon>Eukaryota</taxon>
        <taxon>Fungi</taxon>
        <taxon>Dikarya</taxon>
        <taxon>Basidiomycota</taxon>
        <taxon>Ustilaginomycotina</taxon>
        <taxon>Malasseziomycetes</taxon>
        <taxon>Malasseziales</taxon>
        <taxon>Malasseziaceae</taxon>
        <taxon>Malassezia</taxon>
    </lineage>
</organism>
<keyword evidence="3" id="KW-1185">Reference proteome</keyword>